<reference evidence="1 2" key="1">
    <citation type="submission" date="2019-12" db="EMBL/GenBank/DDBJ databases">
        <authorList>
            <person name="Huq M.A."/>
        </authorList>
    </citation>
    <scope>NUCLEOTIDE SEQUENCE [LARGE SCALE GENOMIC DNA]</scope>
    <source>
        <strain evidence="1 2">MAH-25</strain>
    </source>
</reference>
<dbReference type="Proteomes" id="UP000469385">
    <property type="component" value="Unassembled WGS sequence"/>
</dbReference>
<sequence length="82" mass="9378">MSTTTDRSPRAIEAGQAYLDRRGQRWLVARVERALSGDEAQIRLRLQFAPPDTRAADYLMGEREFRQLARARGFRPEACEPA</sequence>
<dbReference type="AlphaFoldDB" id="A0A6N8IQU5"/>
<evidence type="ECO:0000313" key="1">
    <source>
        <dbReference type="EMBL" id="MVQ29184.1"/>
    </source>
</evidence>
<gene>
    <name evidence="1" type="ORF">GON04_06990</name>
</gene>
<organism evidence="1 2">
    <name type="scientific">Ramlibacter pinisoli</name>
    <dbReference type="NCBI Taxonomy" id="2682844"/>
    <lineage>
        <taxon>Bacteria</taxon>
        <taxon>Pseudomonadati</taxon>
        <taxon>Pseudomonadota</taxon>
        <taxon>Betaproteobacteria</taxon>
        <taxon>Burkholderiales</taxon>
        <taxon>Comamonadaceae</taxon>
        <taxon>Ramlibacter</taxon>
    </lineage>
</organism>
<keyword evidence="2" id="KW-1185">Reference proteome</keyword>
<name>A0A6N8IQU5_9BURK</name>
<proteinExistence type="predicted"/>
<dbReference type="EMBL" id="WSEL01000003">
    <property type="protein sequence ID" value="MVQ29184.1"/>
    <property type="molecule type" value="Genomic_DNA"/>
</dbReference>
<dbReference type="RefSeq" id="WP_157397212.1">
    <property type="nucleotide sequence ID" value="NZ_WSEL01000003.1"/>
</dbReference>
<accession>A0A6N8IQU5</accession>
<evidence type="ECO:0000313" key="2">
    <source>
        <dbReference type="Proteomes" id="UP000469385"/>
    </source>
</evidence>
<comment type="caution">
    <text evidence="1">The sequence shown here is derived from an EMBL/GenBank/DDBJ whole genome shotgun (WGS) entry which is preliminary data.</text>
</comment>
<protein>
    <submittedName>
        <fullName evidence="1">Uncharacterized protein</fullName>
    </submittedName>
</protein>